<name>A0A543A476_9ACTN</name>
<gene>
    <name evidence="2" type="ORF">FB381_1253</name>
</gene>
<dbReference type="Gene3D" id="3.20.20.70">
    <property type="entry name" value="Aldolase class I"/>
    <property type="match status" value="1"/>
</dbReference>
<dbReference type="RefSeq" id="WP_141779485.1">
    <property type="nucleotide sequence ID" value="NZ_VFOV01000001.1"/>
</dbReference>
<dbReference type="PROSITE" id="PS51440">
    <property type="entry name" value="TIM_2"/>
    <property type="match status" value="1"/>
</dbReference>
<evidence type="ECO:0000313" key="3">
    <source>
        <dbReference type="Proteomes" id="UP000320209"/>
    </source>
</evidence>
<dbReference type="GO" id="GO:0004807">
    <property type="term" value="F:triose-phosphate isomerase activity"/>
    <property type="evidence" value="ECO:0007669"/>
    <property type="project" value="InterPro"/>
</dbReference>
<evidence type="ECO:0000256" key="1">
    <source>
        <dbReference type="ARBA" id="ARBA00023235"/>
    </source>
</evidence>
<dbReference type="Pfam" id="PF00121">
    <property type="entry name" value="TIM"/>
    <property type="match status" value="1"/>
</dbReference>
<proteinExistence type="predicted"/>
<dbReference type="InterPro" id="IPR000652">
    <property type="entry name" value="Triosephosphate_isomerase"/>
</dbReference>
<keyword evidence="1 2" id="KW-0413">Isomerase</keyword>
<comment type="caution">
    <text evidence="2">The sequence shown here is derived from an EMBL/GenBank/DDBJ whole genome shotgun (WGS) entry which is preliminary data.</text>
</comment>
<evidence type="ECO:0000313" key="2">
    <source>
        <dbReference type="EMBL" id="TQL67377.1"/>
    </source>
</evidence>
<dbReference type="InterPro" id="IPR013785">
    <property type="entry name" value="Aldolase_TIM"/>
</dbReference>
<accession>A0A543A476</accession>
<reference evidence="2 3" key="1">
    <citation type="submission" date="2019-06" db="EMBL/GenBank/DDBJ databases">
        <title>Sequencing the genomes of 1000 actinobacteria strains.</title>
        <authorList>
            <person name="Klenk H.-P."/>
        </authorList>
    </citation>
    <scope>NUCLEOTIDE SEQUENCE [LARGE SCALE GENOMIC DNA]</scope>
    <source>
        <strain evidence="2 3">DSM 25218</strain>
    </source>
</reference>
<keyword evidence="3" id="KW-1185">Reference proteome</keyword>
<protein>
    <submittedName>
        <fullName evidence="2">Triosephosphate isomerase</fullName>
    </submittedName>
</protein>
<sequence length="232" mass="23733">MTTRVRPPFFEVGPKNLLRRNAIEPLVVAAARAGDEHGVTVLVTVPTALIAPVRDLGTSALVLAQGMSTARVGSSMNRVTAESLVDAGAAGVMLNHDADPLDDIHLGLALERAHDLHLQTIVCAGTSADATRFAALRPSAVLFEPPELIGSGGADPRGWIGASTKAIHDAGSGVLAMHAGGVATPEIARSIMARGADGTGATNGVLSADDPHDAVRALVAATRAGWEQARRG</sequence>
<dbReference type="Proteomes" id="UP000320209">
    <property type="component" value="Unassembled WGS sequence"/>
</dbReference>
<dbReference type="SUPFAM" id="SSF51351">
    <property type="entry name" value="Triosephosphate isomerase (TIM)"/>
    <property type="match status" value="1"/>
</dbReference>
<dbReference type="InterPro" id="IPR035990">
    <property type="entry name" value="TIM_sf"/>
</dbReference>
<dbReference type="AlphaFoldDB" id="A0A543A476"/>
<organism evidence="2 3">
    <name type="scientific">Nocardioides albertanoniae</name>
    <dbReference type="NCBI Taxonomy" id="1175486"/>
    <lineage>
        <taxon>Bacteria</taxon>
        <taxon>Bacillati</taxon>
        <taxon>Actinomycetota</taxon>
        <taxon>Actinomycetes</taxon>
        <taxon>Propionibacteriales</taxon>
        <taxon>Nocardioidaceae</taxon>
        <taxon>Nocardioides</taxon>
    </lineage>
</organism>
<dbReference type="EMBL" id="VFOV01000001">
    <property type="protein sequence ID" value="TQL67377.1"/>
    <property type="molecule type" value="Genomic_DNA"/>
</dbReference>
<dbReference type="OrthoDB" id="2571246at2"/>